<protein>
    <recommendedName>
        <fullName evidence="1">EF-hand domain-containing protein</fullName>
    </recommendedName>
</protein>
<sequence>MKSLILAALLLPLSSAIFAETDTQQAPTPAANMPGMMGRMMPNFEDFDLDGNGQITELEFNEARAKRMTARAAEGRPMMGMANAEPFAAMDVDGNGYLDADEFSAHKMRNSKMPMAK</sequence>
<dbReference type="EMBL" id="CZQC01000044">
    <property type="protein sequence ID" value="CUS41526.1"/>
    <property type="molecule type" value="Genomic_DNA"/>
</dbReference>
<accession>A0A170PLM2</accession>
<dbReference type="InterPro" id="IPR011992">
    <property type="entry name" value="EF-hand-dom_pair"/>
</dbReference>
<name>A0A170PLM2_9ZZZZ</name>
<dbReference type="PROSITE" id="PS50222">
    <property type="entry name" value="EF_HAND_2"/>
    <property type="match status" value="1"/>
</dbReference>
<dbReference type="PROSITE" id="PS00018">
    <property type="entry name" value="EF_HAND_1"/>
    <property type="match status" value="2"/>
</dbReference>
<evidence type="ECO:0000259" key="1">
    <source>
        <dbReference type="PROSITE" id="PS50222"/>
    </source>
</evidence>
<feature type="domain" description="EF-hand" evidence="1">
    <location>
        <begin position="44"/>
        <end position="70"/>
    </location>
</feature>
<dbReference type="Gene3D" id="1.10.238.10">
    <property type="entry name" value="EF-hand"/>
    <property type="match status" value="1"/>
</dbReference>
<reference evidence="2" key="1">
    <citation type="submission" date="2015-10" db="EMBL/GenBank/DDBJ databases">
        <authorList>
            <person name="Gilbert D.G."/>
        </authorList>
    </citation>
    <scope>NUCLEOTIDE SEQUENCE</scope>
</reference>
<dbReference type="InterPro" id="IPR002048">
    <property type="entry name" value="EF_hand_dom"/>
</dbReference>
<dbReference type="Pfam" id="PF13202">
    <property type="entry name" value="EF-hand_5"/>
    <property type="match status" value="2"/>
</dbReference>
<dbReference type="AlphaFoldDB" id="A0A170PLM2"/>
<gene>
    <name evidence="2" type="ORF">MGWOODY_Tha1992</name>
</gene>
<dbReference type="InterPro" id="IPR018247">
    <property type="entry name" value="EF_Hand_1_Ca_BS"/>
</dbReference>
<dbReference type="GO" id="GO:0005509">
    <property type="term" value="F:calcium ion binding"/>
    <property type="evidence" value="ECO:0007669"/>
    <property type="project" value="InterPro"/>
</dbReference>
<evidence type="ECO:0000313" key="2">
    <source>
        <dbReference type="EMBL" id="CUS41526.1"/>
    </source>
</evidence>
<organism evidence="2">
    <name type="scientific">hydrothermal vent metagenome</name>
    <dbReference type="NCBI Taxonomy" id="652676"/>
    <lineage>
        <taxon>unclassified sequences</taxon>
        <taxon>metagenomes</taxon>
        <taxon>ecological metagenomes</taxon>
    </lineage>
</organism>
<dbReference type="SUPFAM" id="SSF47473">
    <property type="entry name" value="EF-hand"/>
    <property type="match status" value="1"/>
</dbReference>
<proteinExistence type="predicted"/>